<name>A0A3E2H6F1_SCYLI</name>
<organism evidence="2 3">
    <name type="scientific">Scytalidium lignicola</name>
    <name type="common">Hyphomycete</name>
    <dbReference type="NCBI Taxonomy" id="5539"/>
    <lineage>
        <taxon>Eukaryota</taxon>
        <taxon>Fungi</taxon>
        <taxon>Dikarya</taxon>
        <taxon>Ascomycota</taxon>
        <taxon>Pezizomycotina</taxon>
        <taxon>Leotiomycetes</taxon>
        <taxon>Leotiomycetes incertae sedis</taxon>
        <taxon>Scytalidium</taxon>
    </lineage>
</organism>
<evidence type="ECO:0000256" key="1">
    <source>
        <dbReference type="SAM" id="Phobius"/>
    </source>
</evidence>
<keyword evidence="1" id="KW-0472">Membrane</keyword>
<sequence>MNAAAFVLAVGVPIFSYLIGIAASLFASWYTYGIAGIFWLHGSYHLSHNGIRAWRAHPVQVICSILTIAGGAFICVAGTYVTVKLIADAYQSGAQLHVK</sequence>
<feature type="transmembrane region" description="Helical" evidence="1">
    <location>
        <begin position="14"/>
        <end position="40"/>
    </location>
</feature>
<proteinExistence type="predicted"/>
<dbReference type="Proteomes" id="UP000258309">
    <property type="component" value="Unassembled WGS sequence"/>
</dbReference>
<evidence type="ECO:0000313" key="3">
    <source>
        <dbReference type="Proteomes" id="UP000258309"/>
    </source>
</evidence>
<feature type="transmembrane region" description="Helical" evidence="1">
    <location>
        <begin position="61"/>
        <end position="83"/>
    </location>
</feature>
<dbReference type="EMBL" id="NCSJ02000155">
    <property type="protein sequence ID" value="RFU28653.1"/>
    <property type="molecule type" value="Genomic_DNA"/>
</dbReference>
<dbReference type="AlphaFoldDB" id="A0A3E2H6F1"/>
<keyword evidence="3" id="KW-1185">Reference proteome</keyword>
<keyword evidence="1" id="KW-0812">Transmembrane</keyword>
<dbReference type="OrthoDB" id="40134at2759"/>
<accession>A0A3E2H6F1</accession>
<evidence type="ECO:0008006" key="4">
    <source>
        <dbReference type="Google" id="ProtNLM"/>
    </source>
</evidence>
<gene>
    <name evidence="2" type="ORF">B7463_g7694</name>
</gene>
<comment type="caution">
    <text evidence="2">The sequence shown here is derived from an EMBL/GenBank/DDBJ whole genome shotgun (WGS) entry which is preliminary data.</text>
</comment>
<feature type="non-terminal residue" evidence="2">
    <location>
        <position position="1"/>
    </location>
</feature>
<reference evidence="2 3" key="1">
    <citation type="submission" date="2018-05" db="EMBL/GenBank/DDBJ databases">
        <title>Draft genome sequence of Scytalidium lignicola DSM 105466, a ubiquitous saprotrophic fungus.</title>
        <authorList>
            <person name="Buettner E."/>
            <person name="Gebauer A.M."/>
            <person name="Hofrichter M."/>
            <person name="Liers C."/>
            <person name="Kellner H."/>
        </authorList>
    </citation>
    <scope>NUCLEOTIDE SEQUENCE [LARGE SCALE GENOMIC DNA]</scope>
    <source>
        <strain evidence="2 3">DSM 105466</strain>
    </source>
</reference>
<dbReference type="STRING" id="5539.A0A3E2H6F1"/>
<protein>
    <recommendedName>
        <fullName evidence="4">Amino acid transporter transmembrane domain-containing protein</fullName>
    </recommendedName>
</protein>
<evidence type="ECO:0000313" key="2">
    <source>
        <dbReference type="EMBL" id="RFU28653.1"/>
    </source>
</evidence>
<feature type="non-terminal residue" evidence="2">
    <location>
        <position position="99"/>
    </location>
</feature>
<keyword evidence="1" id="KW-1133">Transmembrane helix</keyword>